<sequence>MTKPKMRKRRNYFINKQVQGIYALFIIMSVSIISLLVSMEILRSFYKTFGDVGEQSFFNHIDMVFVIKVLLLLILGSLLIGGLSLFASHRIAGPIFRLNSSLKKLTKGELKERVSFRKNDYFQEVAANFNSLAEALETKVVNEQEKIAEMEHKVDDIVKQLELVDFDRETTLVSLEELKRLIEECQRDIREERGF</sequence>
<evidence type="ECO:0000259" key="3">
    <source>
        <dbReference type="PROSITE" id="PS50885"/>
    </source>
</evidence>
<keyword evidence="2" id="KW-0812">Transmembrane</keyword>
<dbReference type="AlphaFoldDB" id="A0A3A4R925"/>
<evidence type="ECO:0000313" key="5">
    <source>
        <dbReference type="Proteomes" id="UP000266426"/>
    </source>
</evidence>
<dbReference type="CDD" id="cd06225">
    <property type="entry name" value="HAMP"/>
    <property type="match status" value="1"/>
</dbReference>
<evidence type="ECO:0000256" key="1">
    <source>
        <dbReference type="SAM" id="Coils"/>
    </source>
</evidence>
<dbReference type="SUPFAM" id="SSF158472">
    <property type="entry name" value="HAMP domain-like"/>
    <property type="match status" value="1"/>
</dbReference>
<keyword evidence="1" id="KW-0175">Coiled coil</keyword>
<dbReference type="Pfam" id="PF00672">
    <property type="entry name" value="HAMP"/>
    <property type="match status" value="1"/>
</dbReference>
<keyword evidence="2" id="KW-0472">Membrane</keyword>
<reference evidence="4 5" key="1">
    <citation type="journal article" date="2017" name="ISME J.">
        <title>Energy and carbon metabolisms in a deep terrestrial subsurface fluid microbial community.</title>
        <authorList>
            <person name="Momper L."/>
            <person name="Jungbluth S.P."/>
            <person name="Lee M.D."/>
            <person name="Amend J.P."/>
        </authorList>
    </citation>
    <scope>NUCLEOTIDE SEQUENCE [LARGE SCALE GENOMIC DNA]</scope>
    <source>
        <strain evidence="4">SURF_26</strain>
    </source>
</reference>
<evidence type="ECO:0000256" key="2">
    <source>
        <dbReference type="SAM" id="Phobius"/>
    </source>
</evidence>
<proteinExistence type="predicted"/>
<dbReference type="InterPro" id="IPR003660">
    <property type="entry name" value="HAMP_dom"/>
</dbReference>
<comment type="caution">
    <text evidence="4">The sequence shown here is derived from an EMBL/GenBank/DDBJ whole genome shotgun (WGS) entry which is preliminary data.</text>
</comment>
<feature type="domain" description="HAMP" evidence="3">
    <location>
        <begin position="89"/>
        <end position="141"/>
    </location>
</feature>
<gene>
    <name evidence="4" type="ORF">C4541_01410</name>
</gene>
<feature type="transmembrane region" description="Helical" evidence="2">
    <location>
        <begin position="65"/>
        <end position="87"/>
    </location>
</feature>
<feature type="coiled-coil region" evidence="1">
    <location>
        <begin position="126"/>
        <end position="195"/>
    </location>
</feature>
<dbReference type="EMBL" id="QZJZ01000010">
    <property type="protein sequence ID" value="RJP61685.1"/>
    <property type="molecule type" value="Genomic_DNA"/>
</dbReference>
<keyword evidence="2" id="KW-1133">Transmembrane helix</keyword>
<evidence type="ECO:0000313" key="4">
    <source>
        <dbReference type="EMBL" id="RJP61685.1"/>
    </source>
</evidence>
<dbReference type="Proteomes" id="UP000266426">
    <property type="component" value="Unassembled WGS sequence"/>
</dbReference>
<name>A0A3A4R925_9BACT</name>
<accession>A0A3A4R925</accession>
<dbReference type="GO" id="GO:0007165">
    <property type="term" value="P:signal transduction"/>
    <property type="evidence" value="ECO:0007669"/>
    <property type="project" value="InterPro"/>
</dbReference>
<feature type="transmembrane region" description="Helical" evidence="2">
    <location>
        <begin position="21"/>
        <end position="45"/>
    </location>
</feature>
<protein>
    <submittedName>
        <fullName evidence="4">HAMP domain-containing protein</fullName>
    </submittedName>
</protein>
<dbReference type="Gene3D" id="6.10.340.10">
    <property type="match status" value="1"/>
</dbReference>
<organism evidence="4 5">
    <name type="scientific">Candidatus Auribacter fodinae</name>
    <dbReference type="NCBI Taxonomy" id="2093366"/>
    <lineage>
        <taxon>Bacteria</taxon>
        <taxon>Pseudomonadati</taxon>
        <taxon>Candidatus Auribacterota</taxon>
        <taxon>Candidatus Auribacteria</taxon>
        <taxon>Candidatus Auribacterales</taxon>
        <taxon>Candidatus Auribacteraceae</taxon>
        <taxon>Candidatus Auribacter</taxon>
    </lineage>
</organism>
<dbReference type="PROSITE" id="PS50885">
    <property type="entry name" value="HAMP"/>
    <property type="match status" value="1"/>
</dbReference>
<dbReference type="GO" id="GO:0016020">
    <property type="term" value="C:membrane"/>
    <property type="evidence" value="ECO:0007669"/>
    <property type="project" value="InterPro"/>
</dbReference>